<keyword evidence="1" id="KW-0067">ATP-binding</keyword>
<keyword evidence="2" id="KW-1185">Reference proteome</keyword>
<dbReference type="Proteomes" id="UP000263486">
    <property type="component" value="Unassembled WGS sequence"/>
</dbReference>
<name>A0ABX9KHP1_9FUSO</name>
<dbReference type="SUPFAM" id="SSF52540">
    <property type="entry name" value="P-loop containing nucleoside triphosphate hydrolases"/>
    <property type="match status" value="1"/>
</dbReference>
<evidence type="ECO:0000313" key="1">
    <source>
        <dbReference type="EMBL" id="REI41301.1"/>
    </source>
</evidence>
<comment type="caution">
    <text evidence="1">The sequence shown here is derived from an EMBL/GenBank/DDBJ whole genome shotgun (WGS) entry which is preliminary data.</text>
</comment>
<dbReference type="Gene3D" id="3.40.50.300">
    <property type="entry name" value="P-loop containing nucleotide triphosphate hydrolases"/>
    <property type="match status" value="1"/>
</dbReference>
<dbReference type="EMBL" id="QUAJ01000011">
    <property type="protein sequence ID" value="REI41301.1"/>
    <property type="molecule type" value="Genomic_DNA"/>
</dbReference>
<accession>A0ABX9KHP1</accession>
<proteinExistence type="predicted"/>
<protein>
    <submittedName>
        <fullName evidence="1">ATP-binding protein</fullName>
    </submittedName>
</protein>
<gene>
    <name evidence="1" type="ORF">DYH56_07675</name>
</gene>
<dbReference type="RefSeq" id="WP_114642278.1">
    <property type="nucleotide sequence ID" value="NZ_JAACIO010000012.1"/>
</dbReference>
<keyword evidence="1" id="KW-0547">Nucleotide-binding</keyword>
<dbReference type="GO" id="GO:0005524">
    <property type="term" value="F:ATP binding"/>
    <property type="evidence" value="ECO:0007669"/>
    <property type="project" value="UniProtKB-KW"/>
</dbReference>
<reference evidence="1 2" key="1">
    <citation type="submission" date="2018-08" db="EMBL/GenBank/DDBJ databases">
        <title>Draft genome sequence of Psychrilyobacter sp. strain SD5 isolated from Black Sea water.</title>
        <authorList>
            <person name="Yadav S."/>
            <person name="Villanueva L."/>
            <person name="Damste J.S.S."/>
        </authorList>
    </citation>
    <scope>NUCLEOTIDE SEQUENCE [LARGE SCALE GENOMIC DNA]</scope>
    <source>
        <strain evidence="1 2">SD5</strain>
    </source>
</reference>
<organism evidence="1 2">
    <name type="scientific">Psychrilyobacter piezotolerans</name>
    <dbReference type="NCBI Taxonomy" id="2293438"/>
    <lineage>
        <taxon>Bacteria</taxon>
        <taxon>Fusobacteriati</taxon>
        <taxon>Fusobacteriota</taxon>
        <taxon>Fusobacteriia</taxon>
        <taxon>Fusobacteriales</taxon>
        <taxon>Fusobacteriaceae</taxon>
        <taxon>Psychrilyobacter</taxon>
    </lineage>
</organism>
<evidence type="ECO:0000313" key="2">
    <source>
        <dbReference type="Proteomes" id="UP000263486"/>
    </source>
</evidence>
<sequence>MLKDNRIRIICGHYGSGKTEFAINYSLALKESQDKVAIADMDVVNPYFRSREKAEILREQGIKVIYSSLDGTALDIPAVSGEVGTLIVGNEWNLILDVGGDNVGARALARHSKDIRPDDYDMFFVINTYRPETQNAADIISHLQAIEETTGMKVTGLVNNTHMMRNTTLEDVLFGQKISEEVSKKLNLPIKYISCIEEVAEQLPQKLKDICITTSLIMRENWMS</sequence>
<dbReference type="InterPro" id="IPR027417">
    <property type="entry name" value="P-loop_NTPase"/>
</dbReference>